<feature type="domain" description="DUF551" evidence="1">
    <location>
        <begin position="45"/>
        <end position="97"/>
    </location>
</feature>
<reference evidence="2" key="1">
    <citation type="submission" date="2023-04" db="EMBL/GenBank/DDBJ databases">
        <title>Virulent bacteriophage PVP-XSN from an Vibrio parahaemolyticus isolate: Characterization and complete genome sequence.</title>
        <authorList>
            <person name="Qi T."/>
            <person name="Lyu S."/>
            <person name="Liu L."/>
            <person name="Guo Q."/>
            <person name="Shen W."/>
            <person name="Han M."/>
            <person name="Xiong F."/>
            <person name="Lou B."/>
            <person name="Xu H."/>
        </authorList>
    </citation>
    <scope>NUCLEOTIDE SEQUENCE</scope>
</reference>
<gene>
    <name evidence="2" type="ORF">PVP_XSN000048</name>
</gene>
<dbReference type="Proteomes" id="UP001431754">
    <property type="component" value="Segment"/>
</dbReference>
<organism evidence="2 3">
    <name type="scientific">Vibrio phage PVP-XSN</name>
    <dbReference type="NCBI Taxonomy" id="3056214"/>
    <lineage>
        <taxon>Viruses</taxon>
        <taxon>Duplodnaviria</taxon>
        <taxon>Heunggongvirae</taxon>
        <taxon>Uroviricota</taxon>
        <taxon>Caudoviricetes</taxon>
    </lineage>
</organism>
<dbReference type="EMBL" id="OQ851295">
    <property type="protein sequence ID" value="WJZ69961.1"/>
    <property type="molecule type" value="Genomic_DNA"/>
</dbReference>
<dbReference type="Pfam" id="PF04448">
    <property type="entry name" value="DUF551"/>
    <property type="match status" value="1"/>
</dbReference>
<dbReference type="InterPro" id="IPR007539">
    <property type="entry name" value="DUF551"/>
</dbReference>
<evidence type="ECO:0000313" key="2">
    <source>
        <dbReference type="EMBL" id="WJZ69961.1"/>
    </source>
</evidence>
<accession>A0AAX3Y6D0</accession>
<evidence type="ECO:0000259" key="1">
    <source>
        <dbReference type="Pfam" id="PF04448"/>
    </source>
</evidence>
<sequence>MQNFLPKEIRVHNAFGAVCSWEVVDAKELNEFFKNHVILPGPFRIEEKEPEVDQTVLAFNGRTWEQCYYDQDAFLLDDGNHEPVFEDVTHWMPMPDPIKE</sequence>
<proteinExistence type="predicted"/>
<evidence type="ECO:0000313" key="3">
    <source>
        <dbReference type="Proteomes" id="UP001431754"/>
    </source>
</evidence>
<protein>
    <recommendedName>
        <fullName evidence="1">DUF551 domain-containing protein</fullName>
    </recommendedName>
</protein>
<name>A0AAX3Y6D0_9CAUD</name>